<evidence type="ECO:0000256" key="2">
    <source>
        <dbReference type="ARBA" id="ARBA00022741"/>
    </source>
</evidence>
<dbReference type="SUPFAM" id="SSF52540">
    <property type="entry name" value="P-loop containing nucleoside triphosphate hydrolases"/>
    <property type="match status" value="1"/>
</dbReference>
<dbReference type="GO" id="GO:0005886">
    <property type="term" value="C:plasma membrane"/>
    <property type="evidence" value="ECO:0007669"/>
    <property type="project" value="TreeGrafter"/>
</dbReference>
<dbReference type="Pfam" id="PF00437">
    <property type="entry name" value="T2SSE"/>
    <property type="match status" value="1"/>
</dbReference>
<keyword evidence="3" id="KW-0067">ATP-binding</keyword>
<accession>A0A1G2MLG0</accession>
<comment type="similarity">
    <text evidence="1">Belongs to the GSP E family.</text>
</comment>
<dbReference type="InterPro" id="IPR027417">
    <property type="entry name" value="P-loop_NTPase"/>
</dbReference>
<sequence>MYKDISFAYESKAGSLEISSEEIAEIVREAKSLPTIISILENTVAAKKSYRVSRILETIVAGALAIEASDVHLEPEEAYIRLRYRLDGVLTDVIRFDLDTYALLLSRIKLLSGMKLNIKKDSQDGRFSIRLGTGDIEVRASILPGAYNESVVLRLLNPKTINIPLEDLGMSGKLLEILLKEISRPDGMVLTTGPTGSGKTTTLYAFLKKVHNPGVKIITIEDPIEYHLPGIVQTQVNDKGYTFTEGLRATVRQDPDIIMIGEIRDNETAVIAIDSALTGHLVFSTLHTNNAAGTFPRLVDLGINPKVITSAIRVSMAQRLVRRLCPLCKKEIAISEEAKKDIEATLSSVEDKNLIPADRTKIWVPGGCEKCNMTGYKGRIGIYEGIMTDEKIENAVETNPSEREIWLAAKGQGLLTMKQDGVLKALRGITSLEELERVIALTV</sequence>
<evidence type="ECO:0000256" key="3">
    <source>
        <dbReference type="ARBA" id="ARBA00022840"/>
    </source>
</evidence>
<dbReference type="CDD" id="cd01129">
    <property type="entry name" value="PulE-GspE-like"/>
    <property type="match status" value="1"/>
</dbReference>
<name>A0A1G2MLG0_9BACT</name>
<evidence type="ECO:0000313" key="6">
    <source>
        <dbReference type="Proteomes" id="UP000178413"/>
    </source>
</evidence>
<dbReference type="PANTHER" id="PTHR30258">
    <property type="entry name" value="TYPE II SECRETION SYSTEM PROTEIN GSPE-RELATED"/>
    <property type="match status" value="1"/>
</dbReference>
<dbReference type="GO" id="GO:0005524">
    <property type="term" value="F:ATP binding"/>
    <property type="evidence" value="ECO:0007669"/>
    <property type="project" value="UniProtKB-KW"/>
</dbReference>
<organism evidence="5 6">
    <name type="scientific">Candidatus Taylorbacteria bacterium RIFCSPHIGHO2_02_FULL_44_12</name>
    <dbReference type="NCBI Taxonomy" id="1802308"/>
    <lineage>
        <taxon>Bacteria</taxon>
        <taxon>Candidatus Tayloriibacteriota</taxon>
    </lineage>
</organism>
<dbReference type="PROSITE" id="PS00662">
    <property type="entry name" value="T2SP_E"/>
    <property type="match status" value="1"/>
</dbReference>
<reference evidence="5 6" key="1">
    <citation type="journal article" date="2016" name="Nat. Commun.">
        <title>Thousands of microbial genomes shed light on interconnected biogeochemical processes in an aquifer system.</title>
        <authorList>
            <person name="Anantharaman K."/>
            <person name="Brown C.T."/>
            <person name="Hug L.A."/>
            <person name="Sharon I."/>
            <person name="Castelle C.J."/>
            <person name="Probst A.J."/>
            <person name="Thomas B.C."/>
            <person name="Singh A."/>
            <person name="Wilkins M.J."/>
            <person name="Karaoz U."/>
            <person name="Brodie E.L."/>
            <person name="Williams K.H."/>
            <person name="Hubbard S.S."/>
            <person name="Banfield J.F."/>
        </authorList>
    </citation>
    <scope>NUCLEOTIDE SEQUENCE [LARGE SCALE GENOMIC DNA]</scope>
</reference>
<comment type="caution">
    <text evidence="5">The sequence shown here is derived from an EMBL/GenBank/DDBJ whole genome shotgun (WGS) entry which is preliminary data.</text>
</comment>
<dbReference type="AlphaFoldDB" id="A0A1G2MLG0"/>
<evidence type="ECO:0000313" key="5">
    <source>
        <dbReference type="EMBL" id="OHA24697.1"/>
    </source>
</evidence>
<gene>
    <name evidence="5" type="ORF">A3D50_00565</name>
</gene>
<dbReference type="STRING" id="1802308.A3D50_00565"/>
<dbReference type="Gene3D" id="3.40.50.300">
    <property type="entry name" value="P-loop containing nucleotide triphosphate hydrolases"/>
    <property type="match status" value="1"/>
</dbReference>
<dbReference type="InterPro" id="IPR001482">
    <property type="entry name" value="T2SS/T4SS_dom"/>
</dbReference>
<proteinExistence type="inferred from homology"/>
<feature type="domain" description="Bacterial type II secretion system protein E" evidence="4">
    <location>
        <begin position="251"/>
        <end position="265"/>
    </location>
</feature>
<protein>
    <recommendedName>
        <fullName evidence="4">Bacterial type II secretion system protein E domain-containing protein</fullName>
    </recommendedName>
</protein>
<evidence type="ECO:0000259" key="4">
    <source>
        <dbReference type="PROSITE" id="PS00662"/>
    </source>
</evidence>
<dbReference type="PANTHER" id="PTHR30258:SF1">
    <property type="entry name" value="PROTEIN TRANSPORT PROTEIN HOFB HOMOLOG"/>
    <property type="match status" value="1"/>
</dbReference>
<dbReference type="GO" id="GO:0016887">
    <property type="term" value="F:ATP hydrolysis activity"/>
    <property type="evidence" value="ECO:0007669"/>
    <property type="project" value="TreeGrafter"/>
</dbReference>
<dbReference type="Gene3D" id="3.30.450.90">
    <property type="match status" value="1"/>
</dbReference>
<evidence type="ECO:0000256" key="1">
    <source>
        <dbReference type="ARBA" id="ARBA00006611"/>
    </source>
</evidence>
<dbReference type="Proteomes" id="UP000178413">
    <property type="component" value="Unassembled WGS sequence"/>
</dbReference>
<keyword evidence="2" id="KW-0547">Nucleotide-binding</keyword>
<dbReference type="EMBL" id="MHRM01000001">
    <property type="protein sequence ID" value="OHA24697.1"/>
    <property type="molecule type" value="Genomic_DNA"/>
</dbReference>